<accession>A0A0K0EGX2</accession>
<sequence length="535" mass="63536">MVYKTVFNCAELVNIVYEQLPTPTDKIHFMLTCKAIYNTVKNKILLPQESLLNKATIINKSILIEFTKITLHSEYLEISPGPREHLDNQLIDIINKKIKNNTKNIKKLYINPIYENWNIVIQKFNSFENIEYLKIAWTSPPRSLHFFENLNSLKPINIFCDCQETISYRKEIECNKNWSFPKSMKNLTVKCKSKSWIKILLNGLKNFQYEELETIEIIHQSNFIYNFLNHWNEFIRLVNYFKKINIISDFAIFTGEFYNFLDCLVSTNVNIKCHLNLKVSIDSSFWYEIGWNVCEKIELLCIINAIERINLKKLNENDIKEIYNTLYKLQKLETLMFRFTIIDLGIQIETFICNITKNLKNIQITDCTKMNLKNLHEIAKNLKNLEIISLYGIESNDITLDKILELFSNVKVLEVFFKKSFKKSEILEFLKGKKLDNGHQEFIWPKITCLNIFTFYPKKTELNELYKIEKKIPRKCGQLLFDIDKLYFETVAETNIFRITLQKCSGCYKYLKTFRNNIFKITSKIGFYEDKLFEI</sequence>
<keyword evidence="1" id="KW-1185">Reference proteome</keyword>
<evidence type="ECO:0000313" key="2">
    <source>
        <dbReference type="WBParaSite" id="SSTP_0000873200.1"/>
    </source>
</evidence>
<dbReference type="AlphaFoldDB" id="A0A0K0EGX2"/>
<evidence type="ECO:0000313" key="1">
    <source>
        <dbReference type="Proteomes" id="UP000035681"/>
    </source>
</evidence>
<organism evidence="2">
    <name type="scientific">Strongyloides stercoralis</name>
    <name type="common">Threadworm</name>
    <dbReference type="NCBI Taxonomy" id="6248"/>
    <lineage>
        <taxon>Eukaryota</taxon>
        <taxon>Metazoa</taxon>
        <taxon>Ecdysozoa</taxon>
        <taxon>Nematoda</taxon>
        <taxon>Chromadorea</taxon>
        <taxon>Rhabditida</taxon>
        <taxon>Tylenchina</taxon>
        <taxon>Panagrolaimomorpha</taxon>
        <taxon>Strongyloidoidea</taxon>
        <taxon>Strongyloididae</taxon>
        <taxon>Strongyloides</taxon>
    </lineage>
</organism>
<evidence type="ECO:0000313" key="3">
    <source>
        <dbReference type="WBParaSite" id="TCONS_00015805.p1"/>
    </source>
</evidence>
<protein>
    <submittedName>
        <fullName evidence="3">F-box domain-containing protein</fullName>
    </submittedName>
</protein>
<reference evidence="2" key="1">
    <citation type="submission" date="2015-08" db="UniProtKB">
        <authorList>
            <consortium name="WormBaseParasite"/>
        </authorList>
    </citation>
    <scope>IDENTIFICATION</scope>
</reference>
<dbReference type="InterPro" id="IPR032675">
    <property type="entry name" value="LRR_dom_sf"/>
</dbReference>
<proteinExistence type="predicted"/>
<name>A0A0K0EGX2_STRER</name>
<dbReference type="WBParaSite" id="SSTP_0000873200.1">
    <property type="protein sequence ID" value="SSTP_0000873200.1"/>
    <property type="gene ID" value="SSTP_0000873200"/>
</dbReference>
<dbReference type="Gene3D" id="3.80.10.10">
    <property type="entry name" value="Ribonuclease Inhibitor"/>
    <property type="match status" value="1"/>
</dbReference>
<dbReference type="Proteomes" id="UP000035681">
    <property type="component" value="Unplaced"/>
</dbReference>
<dbReference type="WBParaSite" id="TCONS_00015805.p1">
    <property type="protein sequence ID" value="TCONS_00015805.p1"/>
    <property type="gene ID" value="XLOC_010569"/>
</dbReference>